<dbReference type="Pfam" id="PF13181">
    <property type="entry name" value="TPR_8"/>
    <property type="match status" value="1"/>
</dbReference>
<evidence type="ECO:0000256" key="1">
    <source>
        <dbReference type="ARBA" id="ARBA00004922"/>
    </source>
</evidence>
<dbReference type="Pfam" id="PF07719">
    <property type="entry name" value="TPR_2"/>
    <property type="match status" value="1"/>
</dbReference>
<evidence type="ECO:0000256" key="4">
    <source>
        <dbReference type="ARBA" id="ARBA00022737"/>
    </source>
</evidence>
<dbReference type="PROSITE" id="PS50293">
    <property type="entry name" value="TPR_REGION"/>
    <property type="match status" value="2"/>
</dbReference>
<reference evidence="6" key="1">
    <citation type="submission" date="2018-05" db="EMBL/GenBank/DDBJ databases">
        <authorList>
            <person name="Lanie J.A."/>
            <person name="Ng W.-L."/>
            <person name="Kazmierczak K.M."/>
            <person name="Andrzejewski T.M."/>
            <person name="Davidsen T.M."/>
            <person name="Wayne K.J."/>
            <person name="Tettelin H."/>
            <person name="Glass J.I."/>
            <person name="Rusch D."/>
            <person name="Podicherti R."/>
            <person name="Tsui H.-C.T."/>
            <person name="Winkler M.E."/>
        </authorList>
    </citation>
    <scope>NUCLEOTIDE SEQUENCE</scope>
</reference>
<dbReference type="InterPro" id="IPR011990">
    <property type="entry name" value="TPR-like_helical_dom_sf"/>
</dbReference>
<evidence type="ECO:0000313" key="6">
    <source>
        <dbReference type="EMBL" id="SVA50484.1"/>
    </source>
</evidence>
<evidence type="ECO:0000256" key="5">
    <source>
        <dbReference type="ARBA" id="ARBA00022803"/>
    </source>
</evidence>
<protein>
    <submittedName>
        <fullName evidence="6">Uncharacterized protein</fullName>
    </submittedName>
</protein>
<dbReference type="InterPro" id="IPR051939">
    <property type="entry name" value="Glycosyltr_41/O-GlcNAc_trsf"/>
</dbReference>
<dbReference type="Gene3D" id="1.25.40.10">
    <property type="entry name" value="Tetratricopeptide repeat domain"/>
    <property type="match status" value="3"/>
</dbReference>
<dbReference type="PANTHER" id="PTHR44835">
    <property type="entry name" value="UDP-N-ACETYLGLUCOSAMINE--PEPTIDE N-ACETYLGLUCOSAMINYLTRANSFERASE SPINDLY-RELATED"/>
    <property type="match status" value="1"/>
</dbReference>
<gene>
    <name evidence="6" type="ORF">METZ01_LOCUS103338</name>
</gene>
<dbReference type="SUPFAM" id="SSF48452">
    <property type="entry name" value="TPR-like"/>
    <property type="match status" value="2"/>
</dbReference>
<evidence type="ECO:0000256" key="3">
    <source>
        <dbReference type="ARBA" id="ARBA00022679"/>
    </source>
</evidence>
<dbReference type="InterPro" id="IPR019734">
    <property type="entry name" value="TPR_rpt"/>
</dbReference>
<dbReference type="InterPro" id="IPR013105">
    <property type="entry name" value="TPR_2"/>
</dbReference>
<dbReference type="EMBL" id="UINC01011437">
    <property type="protein sequence ID" value="SVA50484.1"/>
    <property type="molecule type" value="Genomic_DNA"/>
</dbReference>
<name>A0A381WDF5_9ZZZZ</name>
<evidence type="ECO:0000256" key="2">
    <source>
        <dbReference type="ARBA" id="ARBA00022676"/>
    </source>
</evidence>
<keyword evidence="3" id="KW-0808">Transferase</keyword>
<accession>A0A381WDF5</accession>
<keyword evidence="2" id="KW-0328">Glycosyltransferase</keyword>
<dbReference type="GO" id="GO:0016757">
    <property type="term" value="F:glycosyltransferase activity"/>
    <property type="evidence" value="ECO:0007669"/>
    <property type="project" value="UniProtKB-KW"/>
</dbReference>
<dbReference type="PROSITE" id="PS50005">
    <property type="entry name" value="TPR"/>
    <property type="match status" value="6"/>
</dbReference>
<comment type="pathway">
    <text evidence="1">Protein modification; protein glycosylation.</text>
</comment>
<proteinExistence type="predicted"/>
<dbReference type="AlphaFoldDB" id="A0A381WDF5"/>
<keyword evidence="5" id="KW-0802">TPR repeat</keyword>
<dbReference type="Pfam" id="PF14559">
    <property type="entry name" value="TPR_19"/>
    <property type="match status" value="1"/>
</dbReference>
<keyword evidence="4" id="KW-0677">Repeat</keyword>
<sequence length="436" mass="48326">MMVKSLKIVLLFIGIASAQSPNELYETAQANLDAGKVSEAESGFNSALQTDPTFAPAYLGLAHTSMRKGDLKKTGSLLKEAIEIEPENKSFRDEFERLSELNTLMSKGIRSMKNGDADDAFESFRVAYEKFPNYPESVFNMGLVHFRKKEFKDAVEYFKKAMEINAEHKTATAAIKNVAKNYFNSGNQSYKRGDLEGALLSYSNVLDVDETFYQAHYQVGVIQSKMGDKDAAVQSYEKALEVNPQFYKGFFALGLAKSAMNDSDGAISALEAAININPGYDKAYGAMGDIYIVLKNYEKAKQVLNMAVTVNPNYARGYSNLGIIHADEKNWDQAVSSLEMAVALNDKDSMSFFRLASAHNINGNCGGAKEAARKSADLKSRFGGSWFELGVAEWCGGRGNKAGALNAFEKARNDRDWRKMAEYEIDKVKNPQKYEK</sequence>
<dbReference type="PANTHER" id="PTHR44835:SF1">
    <property type="entry name" value="PROTEIN O-GLCNAC TRANSFERASE"/>
    <property type="match status" value="1"/>
</dbReference>
<dbReference type="Pfam" id="PF00515">
    <property type="entry name" value="TPR_1"/>
    <property type="match status" value="1"/>
</dbReference>
<dbReference type="SMART" id="SM00028">
    <property type="entry name" value="TPR"/>
    <property type="match status" value="10"/>
</dbReference>
<organism evidence="6">
    <name type="scientific">marine metagenome</name>
    <dbReference type="NCBI Taxonomy" id="408172"/>
    <lineage>
        <taxon>unclassified sequences</taxon>
        <taxon>metagenomes</taxon>
        <taxon>ecological metagenomes</taxon>
    </lineage>
</organism>